<evidence type="ECO:0000256" key="1">
    <source>
        <dbReference type="ARBA" id="ARBA00022490"/>
    </source>
</evidence>
<dbReference type="GO" id="GO:0005737">
    <property type="term" value="C:cytoplasm"/>
    <property type="evidence" value="ECO:0007669"/>
    <property type="project" value="UniProtKB-SubCell"/>
</dbReference>
<dbReference type="GO" id="GO:0044780">
    <property type="term" value="P:bacterial-type flagellum assembly"/>
    <property type="evidence" value="ECO:0007669"/>
    <property type="project" value="UniProtKB-UniRule"/>
</dbReference>
<dbReference type="InterPro" id="IPR024046">
    <property type="entry name" value="Flagellar_assmbl_FliW_dom_sf"/>
</dbReference>
<evidence type="ECO:0000313" key="5">
    <source>
        <dbReference type="EMBL" id="AZT90589.1"/>
    </source>
</evidence>
<dbReference type="Pfam" id="PF02623">
    <property type="entry name" value="FliW"/>
    <property type="match status" value="1"/>
</dbReference>
<dbReference type="NCBIfam" id="NF009798">
    <property type="entry name" value="PRK13285.2-1"/>
    <property type="match status" value="1"/>
</dbReference>
<keyword evidence="5" id="KW-0966">Cell projection</keyword>
<organism evidence="5 6">
    <name type="scientific">Caldicellulosiruptor changbaiensis</name>
    <dbReference type="NCBI Taxonomy" id="1222016"/>
    <lineage>
        <taxon>Bacteria</taxon>
        <taxon>Bacillati</taxon>
        <taxon>Bacillota</taxon>
        <taxon>Bacillota incertae sedis</taxon>
        <taxon>Caldicellulosiruptorales</taxon>
        <taxon>Caldicellulosiruptoraceae</taxon>
        <taxon>Caldicellulosiruptor</taxon>
    </lineage>
</organism>
<dbReference type="Proteomes" id="UP000282930">
    <property type="component" value="Chromosome"/>
</dbReference>
<keyword evidence="4" id="KW-0143">Chaperone</keyword>
<dbReference type="KEGG" id="ccha:ELD05_07995"/>
<name>A0A3T0D696_9FIRM</name>
<dbReference type="EMBL" id="CP034791">
    <property type="protein sequence ID" value="AZT90589.1"/>
    <property type="molecule type" value="Genomic_DNA"/>
</dbReference>
<sequence length="152" mass="17802">MVVQKSVVQSRVFGQLEVNEENIITFEEGIPAFENLKKFVIVKEEDSPFLWLQSIEDKDIAFVIINPFDIKPDYEFDIGDEVLKKLEIESEKDVAVFCIVVIPEDVKKTRVNLKAPIIINVNKRKGMQYLLDDERYPLRYYLFENLNSNVQK</sequence>
<comment type="function">
    <text evidence="4">Acts as an anti-CsrA protein, binds CsrA and prevents it from repressing translation of its target genes, one of which is flagellin. Binds to flagellin and participates in the assembly of the flagellum.</text>
</comment>
<keyword evidence="5" id="KW-0282">Flagellum</keyword>
<evidence type="ECO:0000256" key="3">
    <source>
        <dbReference type="ARBA" id="ARBA00022845"/>
    </source>
</evidence>
<dbReference type="SUPFAM" id="SSF141457">
    <property type="entry name" value="BH3618-like"/>
    <property type="match status" value="1"/>
</dbReference>
<reference evidence="5 6" key="1">
    <citation type="submission" date="2018-12" db="EMBL/GenBank/DDBJ databases">
        <title>Genome sequence from the cellulolytic species, Caldicellulosiruptor changbaiensis.</title>
        <authorList>
            <person name="Blumer-Schuette S.E."/>
            <person name="Mendoza C."/>
        </authorList>
    </citation>
    <scope>NUCLEOTIDE SEQUENCE [LARGE SCALE GENOMIC DNA]</scope>
    <source>
        <strain evidence="5 6">CBS-Z</strain>
    </source>
</reference>
<comment type="subunit">
    <text evidence="4">Interacts with translational regulator CsrA and flagellin(s).</text>
</comment>
<evidence type="ECO:0000313" key="6">
    <source>
        <dbReference type="Proteomes" id="UP000282930"/>
    </source>
</evidence>
<evidence type="ECO:0000256" key="2">
    <source>
        <dbReference type="ARBA" id="ARBA00022795"/>
    </source>
</evidence>
<dbReference type="PANTHER" id="PTHR39190">
    <property type="entry name" value="FLAGELLAR ASSEMBLY FACTOR FLIW"/>
    <property type="match status" value="1"/>
</dbReference>
<keyword evidence="6" id="KW-1185">Reference proteome</keyword>
<dbReference type="NCBIfam" id="NF009793">
    <property type="entry name" value="PRK13285.1-1"/>
    <property type="match status" value="1"/>
</dbReference>
<keyword evidence="5" id="KW-0969">Cilium</keyword>
<keyword evidence="1 4" id="KW-0963">Cytoplasm</keyword>
<keyword evidence="3 4" id="KW-0810">Translation regulation</keyword>
<protein>
    <recommendedName>
        <fullName evidence="4">Flagellar assembly factor FliW</fullName>
    </recommendedName>
</protein>
<comment type="similarity">
    <text evidence="4">Belongs to the FliW family.</text>
</comment>
<gene>
    <name evidence="4" type="primary">fliW</name>
    <name evidence="5" type="ORF">ELD05_07995</name>
</gene>
<keyword evidence="2 4" id="KW-1005">Bacterial flagellum biogenesis</keyword>
<dbReference type="HAMAP" id="MF_01185">
    <property type="entry name" value="FliW"/>
    <property type="match status" value="1"/>
</dbReference>
<dbReference type="RefSeq" id="WP_127352010.1">
    <property type="nucleotide sequence ID" value="NZ_CP034791.1"/>
</dbReference>
<dbReference type="InterPro" id="IPR003775">
    <property type="entry name" value="Flagellar_assembly_factor_FliW"/>
</dbReference>
<dbReference type="AlphaFoldDB" id="A0A3T0D696"/>
<accession>A0A3T0D696</accession>
<dbReference type="Gene3D" id="2.30.290.10">
    <property type="entry name" value="BH3618-like"/>
    <property type="match status" value="1"/>
</dbReference>
<dbReference type="PANTHER" id="PTHR39190:SF1">
    <property type="entry name" value="FLAGELLAR ASSEMBLY FACTOR FLIW"/>
    <property type="match status" value="1"/>
</dbReference>
<dbReference type="GO" id="GO:0006417">
    <property type="term" value="P:regulation of translation"/>
    <property type="evidence" value="ECO:0007669"/>
    <property type="project" value="UniProtKB-KW"/>
</dbReference>
<evidence type="ECO:0000256" key="4">
    <source>
        <dbReference type="HAMAP-Rule" id="MF_01185"/>
    </source>
</evidence>
<proteinExistence type="inferred from homology"/>
<comment type="subcellular location">
    <subcellularLocation>
        <location evidence="4">Cytoplasm</location>
    </subcellularLocation>
</comment>